<keyword evidence="3" id="KW-1185">Reference proteome</keyword>
<reference evidence="2 3" key="1">
    <citation type="submission" date="2017-07" db="EMBL/GenBank/DDBJ databases">
        <authorList>
            <person name="Sun Z.S."/>
            <person name="Albrecht U."/>
            <person name="Echele G."/>
            <person name="Lee C.C."/>
        </authorList>
    </citation>
    <scope>NUCLEOTIDE SEQUENCE [LARGE SCALE GENOMIC DNA]</scope>
    <source>
        <strain evidence="2 3">CGMCC 1.12672</strain>
    </source>
</reference>
<dbReference type="SMART" id="SM01034">
    <property type="entry name" value="BLUF"/>
    <property type="match status" value="1"/>
</dbReference>
<evidence type="ECO:0000313" key="3">
    <source>
        <dbReference type="Proteomes" id="UP000219494"/>
    </source>
</evidence>
<dbReference type="Gene3D" id="3.30.70.100">
    <property type="match status" value="1"/>
</dbReference>
<evidence type="ECO:0000313" key="2">
    <source>
        <dbReference type="EMBL" id="SOB86938.1"/>
    </source>
</evidence>
<name>A0A285QZM1_9SPHN</name>
<dbReference type="InterPro" id="IPR007024">
    <property type="entry name" value="BLUF_domain"/>
</dbReference>
<evidence type="ECO:0000259" key="1">
    <source>
        <dbReference type="PROSITE" id="PS50925"/>
    </source>
</evidence>
<protein>
    <submittedName>
        <fullName evidence="2">Sensors of blue-light using FAD</fullName>
    </submittedName>
</protein>
<dbReference type="InterPro" id="IPR036046">
    <property type="entry name" value="Acylphosphatase-like_dom_sf"/>
</dbReference>
<dbReference type="RefSeq" id="WP_097063897.1">
    <property type="nucleotide sequence ID" value="NZ_OBMI01000002.1"/>
</dbReference>
<dbReference type="Proteomes" id="UP000219494">
    <property type="component" value="Unassembled WGS sequence"/>
</dbReference>
<dbReference type="OrthoDB" id="196105at2"/>
<proteinExistence type="predicted"/>
<feature type="domain" description="BLUF" evidence="1">
    <location>
        <begin position="3"/>
        <end position="94"/>
    </location>
</feature>
<accession>A0A285QZM1</accession>
<dbReference type="GO" id="GO:0071949">
    <property type="term" value="F:FAD binding"/>
    <property type="evidence" value="ECO:0007669"/>
    <property type="project" value="InterPro"/>
</dbReference>
<dbReference type="Pfam" id="PF04940">
    <property type="entry name" value="BLUF"/>
    <property type="match status" value="1"/>
</dbReference>
<gene>
    <name evidence="2" type="ORF">SAMN06297144_2056</name>
</gene>
<dbReference type="PROSITE" id="PS50925">
    <property type="entry name" value="BLUF"/>
    <property type="match status" value="1"/>
</dbReference>
<dbReference type="EMBL" id="OBMI01000002">
    <property type="protein sequence ID" value="SOB86938.1"/>
    <property type="molecule type" value="Genomic_DNA"/>
</dbReference>
<dbReference type="SUPFAM" id="SSF54975">
    <property type="entry name" value="Acylphosphatase/BLUF domain-like"/>
    <property type="match status" value="1"/>
</dbReference>
<organism evidence="2 3">
    <name type="scientific">Sphingomonas guangdongensis</name>
    <dbReference type="NCBI Taxonomy" id="1141890"/>
    <lineage>
        <taxon>Bacteria</taxon>
        <taxon>Pseudomonadati</taxon>
        <taxon>Pseudomonadota</taxon>
        <taxon>Alphaproteobacteria</taxon>
        <taxon>Sphingomonadales</taxon>
        <taxon>Sphingomonadaceae</taxon>
        <taxon>Sphingomonas</taxon>
    </lineage>
</organism>
<dbReference type="GO" id="GO:0009882">
    <property type="term" value="F:blue light photoreceptor activity"/>
    <property type="evidence" value="ECO:0007669"/>
    <property type="project" value="InterPro"/>
</dbReference>
<sequence>MPADRLRQITYSSRAADDVDADAILQVSRHNNALDGITGILVIEGQAITQVLEGPGESVAAAFIRIARDPRHSEVTLLSDREIEERDFGYWSMELADRLRLEPEQRRRLARRLAELPEALRRSFDFGPGSATAGV</sequence>
<dbReference type="AlphaFoldDB" id="A0A285QZM1"/>